<reference evidence="1 2" key="1">
    <citation type="submission" date="2023-06" db="EMBL/GenBank/DDBJ databases">
        <title>Pelomonas sp. PFR6 16S ribosomal RNA gene Genome sequencing and assembly.</title>
        <authorList>
            <person name="Woo H."/>
        </authorList>
    </citation>
    <scope>NUCLEOTIDE SEQUENCE [LARGE SCALE GENOMIC DNA]</scope>
    <source>
        <strain evidence="1 2">PFR6</strain>
    </source>
</reference>
<organism evidence="1 2">
    <name type="scientific">Roseateles violae</name>
    <dbReference type="NCBI Taxonomy" id="3058042"/>
    <lineage>
        <taxon>Bacteria</taxon>
        <taxon>Pseudomonadati</taxon>
        <taxon>Pseudomonadota</taxon>
        <taxon>Betaproteobacteria</taxon>
        <taxon>Burkholderiales</taxon>
        <taxon>Sphaerotilaceae</taxon>
        <taxon>Roseateles</taxon>
    </lineage>
</organism>
<sequence>MLPPRRLVSLLLPALAACSLGQPPALPALYELGAPPPRSAAAAVELQLLDIDAPSWMNGSGIAYRLDYLDRYRREFYRDSRWVAPPAALLAERLRQRAASPTAAARQPLRLELEDCVQVFASPTQSELRLSVRAWLGEGAGARFRRFEIGRPAAPNAAGAVAGLAAAADELFEGLQAWAAER</sequence>
<dbReference type="SUPFAM" id="SSF159594">
    <property type="entry name" value="XCC0632-like"/>
    <property type="match status" value="1"/>
</dbReference>
<proteinExistence type="predicted"/>
<accession>A0ABT8DZD8</accession>
<evidence type="ECO:0000313" key="2">
    <source>
        <dbReference type="Proteomes" id="UP001228044"/>
    </source>
</evidence>
<protein>
    <submittedName>
        <fullName evidence="1">ABC-type transport auxiliary lipoprotein family protein</fullName>
    </submittedName>
</protein>
<dbReference type="RefSeq" id="WP_290361272.1">
    <property type="nucleotide sequence ID" value="NZ_JAUHHC010000006.1"/>
</dbReference>
<dbReference type="PROSITE" id="PS51257">
    <property type="entry name" value="PROKAR_LIPOPROTEIN"/>
    <property type="match status" value="1"/>
</dbReference>
<name>A0ABT8DZD8_9BURK</name>
<dbReference type="EMBL" id="JAUHHC010000006">
    <property type="protein sequence ID" value="MDN3922966.1"/>
    <property type="molecule type" value="Genomic_DNA"/>
</dbReference>
<dbReference type="Gene3D" id="3.40.50.10610">
    <property type="entry name" value="ABC-type transport auxiliary lipoprotein component"/>
    <property type="match status" value="1"/>
</dbReference>
<comment type="caution">
    <text evidence="1">The sequence shown here is derived from an EMBL/GenBank/DDBJ whole genome shotgun (WGS) entry which is preliminary data.</text>
</comment>
<gene>
    <name evidence="1" type="ORF">QWJ38_21955</name>
</gene>
<keyword evidence="2" id="KW-1185">Reference proteome</keyword>
<evidence type="ECO:0000313" key="1">
    <source>
        <dbReference type="EMBL" id="MDN3922966.1"/>
    </source>
</evidence>
<dbReference type="Proteomes" id="UP001228044">
    <property type="component" value="Unassembled WGS sequence"/>
</dbReference>
<keyword evidence="1" id="KW-0449">Lipoprotein</keyword>